<dbReference type="Pfam" id="PF03561">
    <property type="entry name" value="Allantoicase"/>
    <property type="match status" value="2"/>
</dbReference>
<keyword evidence="2" id="KW-0659">Purine metabolism</keyword>
<dbReference type="InterPro" id="IPR008979">
    <property type="entry name" value="Galactose-bd-like_sf"/>
</dbReference>
<dbReference type="NCBIfam" id="TIGR02961">
    <property type="entry name" value="allantoicase"/>
    <property type="match status" value="1"/>
</dbReference>
<evidence type="ECO:0000313" key="5">
    <source>
        <dbReference type="Proteomes" id="UP001589608"/>
    </source>
</evidence>
<dbReference type="PANTHER" id="PTHR12045:SF3">
    <property type="entry name" value="INACTIVE ALLANTOICASE-RELATED"/>
    <property type="match status" value="1"/>
</dbReference>
<dbReference type="InterPro" id="IPR005164">
    <property type="entry name" value="Allantoicase"/>
</dbReference>
<evidence type="ECO:0000313" key="4">
    <source>
        <dbReference type="EMBL" id="MFB9447620.1"/>
    </source>
</evidence>
<evidence type="ECO:0000259" key="3">
    <source>
        <dbReference type="Pfam" id="PF03561"/>
    </source>
</evidence>
<keyword evidence="2 4" id="KW-0378">Hydrolase</keyword>
<comment type="caution">
    <text evidence="4">The sequence shown here is derived from an EMBL/GenBank/DDBJ whole genome shotgun (WGS) entry which is preliminary data.</text>
</comment>
<evidence type="ECO:0000256" key="2">
    <source>
        <dbReference type="HAMAP-Rule" id="MF_00813"/>
    </source>
</evidence>
<proteinExistence type="inferred from homology"/>
<dbReference type="EC" id="3.5.3.4" evidence="2"/>
<dbReference type="Gene3D" id="2.60.120.260">
    <property type="entry name" value="Galactose-binding domain-like"/>
    <property type="match status" value="2"/>
</dbReference>
<protein>
    <recommendedName>
        <fullName evidence="2">Probable allantoicase</fullName>
        <ecNumber evidence="2">3.5.3.4</ecNumber>
    </recommendedName>
    <alternativeName>
        <fullName evidence="2">Allantoate amidinohydrolase</fullName>
    </alternativeName>
</protein>
<name>A0ABV5MFH7_9ACTN</name>
<accession>A0ABV5MFH7</accession>
<dbReference type="Proteomes" id="UP001589608">
    <property type="component" value="Unassembled WGS sequence"/>
</dbReference>
<gene>
    <name evidence="2 4" type="primary">alc</name>
    <name evidence="4" type="ORF">ACFFTR_31395</name>
</gene>
<comment type="similarity">
    <text evidence="1 2">Belongs to the allantoicase family.</text>
</comment>
<organism evidence="4 5">
    <name type="scientific">Dactylosporangium vinaceum</name>
    <dbReference type="NCBI Taxonomy" id="53362"/>
    <lineage>
        <taxon>Bacteria</taxon>
        <taxon>Bacillati</taxon>
        <taxon>Actinomycetota</taxon>
        <taxon>Actinomycetes</taxon>
        <taxon>Micromonosporales</taxon>
        <taxon>Micromonosporaceae</taxon>
        <taxon>Dactylosporangium</taxon>
    </lineage>
</organism>
<feature type="domain" description="Allantoicase" evidence="3">
    <location>
        <begin position="15"/>
        <end position="164"/>
    </location>
</feature>
<dbReference type="SUPFAM" id="SSF49785">
    <property type="entry name" value="Galactose-binding domain-like"/>
    <property type="match status" value="2"/>
</dbReference>
<dbReference type="PANTHER" id="PTHR12045">
    <property type="entry name" value="ALLANTOICASE"/>
    <property type="match status" value="1"/>
</dbReference>
<reference evidence="4 5" key="1">
    <citation type="submission" date="2024-09" db="EMBL/GenBank/DDBJ databases">
        <authorList>
            <person name="Sun Q."/>
            <person name="Mori K."/>
        </authorList>
    </citation>
    <scope>NUCLEOTIDE SEQUENCE [LARGE SCALE GENOMIC DNA]</scope>
    <source>
        <strain evidence="4 5">JCM 3307</strain>
    </source>
</reference>
<comment type="pathway">
    <text evidence="2">Nitrogen metabolism; (S)-allantoin degradation; (S)-ureidoglycolate from allantoate (aminidohydrolase route): step 1/1.</text>
</comment>
<dbReference type="EMBL" id="JBHMCA010000054">
    <property type="protein sequence ID" value="MFB9447620.1"/>
    <property type="molecule type" value="Genomic_DNA"/>
</dbReference>
<keyword evidence="5" id="KW-1185">Reference proteome</keyword>
<dbReference type="InterPro" id="IPR015908">
    <property type="entry name" value="Allantoicase_dom"/>
</dbReference>
<dbReference type="HAMAP" id="MF_00813">
    <property type="entry name" value="Allantoicase"/>
    <property type="match status" value="1"/>
</dbReference>
<evidence type="ECO:0000256" key="1">
    <source>
        <dbReference type="ARBA" id="ARBA00009242"/>
    </source>
</evidence>
<feature type="domain" description="Allantoicase" evidence="3">
    <location>
        <begin position="184"/>
        <end position="315"/>
    </location>
</feature>
<dbReference type="PIRSF" id="PIRSF016516">
    <property type="entry name" value="Allantoicase"/>
    <property type="match status" value="1"/>
</dbReference>
<sequence>MTFTDLTDLASRLLGGGVVAANDEFFAAMDNLVNPAPSQFETWTYGPKGKVYDGWETRRRRAPGHDWAIVRLGAPGRIHGVVVDTAHFTGNFPPFASVDAAELPGHPSPADLAAADWTPIVPKSPLKGDNRNHFPVAPGPRHTHVRLNIFPDGGVARLRVHGVVAPDPALLHGLTVNLAAMELGAVVAGCSDMFYGSPGNLLLPDRARQMSEGWETARRREPGNEWVLVRLAAAGRVRLVELDTTHFKGNAPGSAALRATADPGDETAWFDLVPQTPLQPDTRHFHRIDSPHPATHVRLDIHPDGGLARLRVWGETDG</sequence>
<dbReference type="GO" id="GO:0004037">
    <property type="term" value="F:allantoicase activity"/>
    <property type="evidence" value="ECO:0007669"/>
    <property type="project" value="UniProtKB-EC"/>
</dbReference>
<comment type="catalytic activity">
    <reaction evidence="2">
        <text>allantoate + H2O = (S)-ureidoglycolate + urea</text>
        <dbReference type="Rhea" id="RHEA:11016"/>
        <dbReference type="ChEBI" id="CHEBI:15377"/>
        <dbReference type="ChEBI" id="CHEBI:16199"/>
        <dbReference type="ChEBI" id="CHEBI:17536"/>
        <dbReference type="ChEBI" id="CHEBI:57296"/>
        <dbReference type="EC" id="3.5.3.4"/>
    </reaction>
</comment>
<dbReference type="RefSeq" id="WP_223102541.1">
    <property type="nucleotide sequence ID" value="NZ_CP061913.1"/>
</dbReference>